<dbReference type="InterPro" id="IPR027417">
    <property type="entry name" value="P-loop_NTPase"/>
</dbReference>
<feature type="domain" description="ABC transporter" evidence="11">
    <location>
        <begin position="346"/>
        <end position="581"/>
    </location>
</feature>
<dbReference type="PROSITE" id="PS50893">
    <property type="entry name" value="ABC_TRANSPORTER_2"/>
    <property type="match status" value="1"/>
</dbReference>
<evidence type="ECO:0000256" key="10">
    <source>
        <dbReference type="SAM" id="Phobius"/>
    </source>
</evidence>
<sequence length="614" mass="64890">MNPGPAGDLRTLARLLGLFAPYSGWVLLGFGAALVTLLANVCLLAVSGWFIAAMAWAGAAGAAINYFTPAALIRGSAMVRTGGRYLERLVTHEATLRLLSHLRVWFYRHLEPLAPARLQQLHSADLFSRIRSDIDSLEQLYVRSLVPLLTALAGATLLTLFLAHYDTTLALTVLAFLAAGGLLVPLWSARVGAAPGRRLVETESALREAVVDGVQALPELLVYGAAAGQAQRLNAVSADLTAAQLRLGGYAGVAQGALGLCANLALWCALWLAIPLVREGRIAPPDLAMLALLALAAFESVAPLPAAFQQLGAALTAARRLFAIVDAPPAVTEPPGPSPRPMGFALRLRGVRFTYPGAGRPALDGIDLELPAGRRIAVIGPSGSGKSTLFNLLLRFWASEAGEIRLGGHALADYAGEEVRRQFALVSQQTHLFNTSIRDNLLLARPDASQTEIEAACRAAQVHDFIGALPAGYDTWVGETGVRLSGGEARRIAVARAVLKDAPILLLDEPTEGLDAPAERALLQAVDRLMAGRTVLLVTHRPWGLEAMDEILVLDAGRITARGTYAELIAGGWLAPAPKRLTLTSPGPCAAVQTAHRQPAILSAGCDRESGARD</sequence>
<evidence type="ECO:0000256" key="8">
    <source>
        <dbReference type="ARBA" id="ARBA00022989"/>
    </source>
</evidence>
<gene>
    <name evidence="13" type="ORF">THSYN_18935</name>
</gene>
<dbReference type="KEGG" id="tsy:THSYN_18935"/>
<dbReference type="NCBIfam" id="TIGR02868">
    <property type="entry name" value="CydC"/>
    <property type="match status" value="1"/>
</dbReference>
<keyword evidence="8 10" id="KW-1133">Transmembrane helix</keyword>
<evidence type="ECO:0000256" key="3">
    <source>
        <dbReference type="ARBA" id="ARBA00022475"/>
    </source>
</evidence>
<evidence type="ECO:0000259" key="11">
    <source>
        <dbReference type="PROSITE" id="PS50893"/>
    </source>
</evidence>
<organism evidence="13 14">
    <name type="scientific">Candidatus Thiodictyon syntrophicum</name>
    <dbReference type="NCBI Taxonomy" id="1166950"/>
    <lineage>
        <taxon>Bacteria</taxon>
        <taxon>Pseudomonadati</taxon>
        <taxon>Pseudomonadota</taxon>
        <taxon>Gammaproteobacteria</taxon>
        <taxon>Chromatiales</taxon>
        <taxon>Chromatiaceae</taxon>
        <taxon>Thiodictyon</taxon>
    </lineage>
</organism>
<dbReference type="Gene3D" id="1.20.1560.10">
    <property type="entry name" value="ABC transporter type 1, transmembrane domain"/>
    <property type="match status" value="1"/>
</dbReference>
<keyword evidence="4" id="KW-0997">Cell inner membrane</keyword>
<dbReference type="Pfam" id="PF00664">
    <property type="entry name" value="ABC_membrane"/>
    <property type="match status" value="1"/>
</dbReference>
<keyword evidence="9 10" id="KW-0472">Membrane</keyword>
<proteinExistence type="predicted"/>
<dbReference type="InterPro" id="IPR017871">
    <property type="entry name" value="ABC_transporter-like_CS"/>
</dbReference>
<feature type="transmembrane region" description="Helical" evidence="10">
    <location>
        <begin position="140"/>
        <end position="163"/>
    </location>
</feature>
<feature type="domain" description="ABC transmembrane type-1" evidence="12">
    <location>
        <begin position="27"/>
        <end position="313"/>
    </location>
</feature>
<evidence type="ECO:0000256" key="7">
    <source>
        <dbReference type="ARBA" id="ARBA00022840"/>
    </source>
</evidence>
<dbReference type="SUPFAM" id="SSF52540">
    <property type="entry name" value="P-loop containing nucleoside triphosphate hydrolases"/>
    <property type="match status" value="1"/>
</dbReference>
<evidence type="ECO:0000256" key="4">
    <source>
        <dbReference type="ARBA" id="ARBA00022519"/>
    </source>
</evidence>
<evidence type="ECO:0000313" key="13">
    <source>
        <dbReference type="EMBL" id="AUB82809.1"/>
    </source>
</evidence>
<keyword evidence="3" id="KW-1003">Cell membrane</keyword>
<dbReference type="InterPro" id="IPR014223">
    <property type="entry name" value="ABC_CydC/D"/>
</dbReference>
<dbReference type="InterPro" id="IPR039421">
    <property type="entry name" value="Type_1_exporter"/>
</dbReference>
<dbReference type="InterPro" id="IPR003439">
    <property type="entry name" value="ABC_transporter-like_ATP-bd"/>
</dbReference>
<dbReference type="SMART" id="SM00382">
    <property type="entry name" value="AAA"/>
    <property type="match status" value="1"/>
</dbReference>
<feature type="transmembrane region" description="Helical" evidence="10">
    <location>
        <begin position="169"/>
        <end position="189"/>
    </location>
</feature>
<dbReference type="SUPFAM" id="SSF90123">
    <property type="entry name" value="ABC transporter transmembrane region"/>
    <property type="match status" value="1"/>
</dbReference>
<dbReference type="AlphaFoldDB" id="A0A2K8UBK9"/>
<reference evidence="13 14" key="1">
    <citation type="submission" date="2017-03" db="EMBL/GenBank/DDBJ databases">
        <title>Complete genome sequence of Candidatus 'Thiodictyon syntrophicum' sp. nov. strain Cad16T, a photolithoautotroph purple sulfur bacterium isolated from an alpine meromictic lake.</title>
        <authorList>
            <person name="Luedin S.M."/>
            <person name="Pothier J.F."/>
            <person name="Danza F."/>
            <person name="Storelli N."/>
            <person name="Wittwer M."/>
            <person name="Tonolla M."/>
        </authorList>
    </citation>
    <scope>NUCLEOTIDE SEQUENCE [LARGE SCALE GENOMIC DNA]</scope>
    <source>
        <strain evidence="13 14">Cad16T</strain>
    </source>
</reference>
<dbReference type="Proteomes" id="UP000232638">
    <property type="component" value="Chromosome"/>
</dbReference>
<evidence type="ECO:0000256" key="9">
    <source>
        <dbReference type="ARBA" id="ARBA00023136"/>
    </source>
</evidence>
<keyword evidence="6" id="KW-0547">Nucleotide-binding</keyword>
<feature type="transmembrane region" description="Helical" evidence="10">
    <location>
        <begin position="12"/>
        <end position="38"/>
    </location>
</feature>
<dbReference type="InterPro" id="IPR036640">
    <property type="entry name" value="ABC1_TM_sf"/>
</dbReference>
<evidence type="ECO:0000259" key="12">
    <source>
        <dbReference type="PROSITE" id="PS50929"/>
    </source>
</evidence>
<dbReference type="CDD" id="cd18585">
    <property type="entry name" value="ABC_6TM_CydC"/>
    <property type="match status" value="1"/>
</dbReference>
<dbReference type="PANTHER" id="PTHR24221:SF590">
    <property type="entry name" value="COMPONENT LINKED WITH THE ASSEMBLY OF CYTOCHROME' TRANSPORT TRANSMEMBRANE ATP-BINDING PROTEIN ABC TRANSPORTER CYDD-RELATED"/>
    <property type="match status" value="1"/>
</dbReference>
<dbReference type="RefSeq" id="WP_100920515.1">
    <property type="nucleotide sequence ID" value="NZ_CP020370.1"/>
</dbReference>
<dbReference type="Gene3D" id="3.40.50.300">
    <property type="entry name" value="P-loop containing nucleotide triphosphate hydrolases"/>
    <property type="match status" value="1"/>
</dbReference>
<feature type="transmembrane region" description="Helical" evidence="10">
    <location>
        <begin position="256"/>
        <end position="277"/>
    </location>
</feature>
<evidence type="ECO:0000256" key="6">
    <source>
        <dbReference type="ARBA" id="ARBA00022741"/>
    </source>
</evidence>
<dbReference type="InterPro" id="IPR011527">
    <property type="entry name" value="ABC1_TM_dom"/>
</dbReference>
<comment type="subcellular location">
    <subcellularLocation>
        <location evidence="1">Cell membrane</location>
        <topology evidence="1">Multi-pass membrane protein</topology>
    </subcellularLocation>
</comment>
<dbReference type="Pfam" id="PF00005">
    <property type="entry name" value="ABC_tran"/>
    <property type="match status" value="1"/>
</dbReference>
<evidence type="ECO:0000256" key="1">
    <source>
        <dbReference type="ARBA" id="ARBA00004651"/>
    </source>
</evidence>
<dbReference type="GO" id="GO:0016887">
    <property type="term" value="F:ATP hydrolysis activity"/>
    <property type="evidence" value="ECO:0007669"/>
    <property type="project" value="InterPro"/>
</dbReference>
<dbReference type="GO" id="GO:0140359">
    <property type="term" value="F:ABC-type transporter activity"/>
    <property type="evidence" value="ECO:0007669"/>
    <property type="project" value="InterPro"/>
</dbReference>
<keyword evidence="14" id="KW-1185">Reference proteome</keyword>
<dbReference type="PROSITE" id="PS50929">
    <property type="entry name" value="ABC_TM1F"/>
    <property type="match status" value="1"/>
</dbReference>
<keyword evidence="5 10" id="KW-0812">Transmembrane</keyword>
<dbReference type="GO" id="GO:0034775">
    <property type="term" value="P:glutathione transmembrane transport"/>
    <property type="evidence" value="ECO:0007669"/>
    <property type="project" value="InterPro"/>
</dbReference>
<dbReference type="EMBL" id="CP020370">
    <property type="protein sequence ID" value="AUB82809.1"/>
    <property type="molecule type" value="Genomic_DNA"/>
</dbReference>
<accession>A0A2K8UBK9</accession>
<name>A0A2K8UBK9_9GAMM</name>
<feature type="transmembrane region" description="Helical" evidence="10">
    <location>
        <begin position="44"/>
        <end position="68"/>
    </location>
</feature>
<evidence type="ECO:0000313" key="14">
    <source>
        <dbReference type="Proteomes" id="UP000232638"/>
    </source>
</evidence>
<dbReference type="GO" id="GO:0005886">
    <property type="term" value="C:plasma membrane"/>
    <property type="evidence" value="ECO:0007669"/>
    <property type="project" value="UniProtKB-SubCell"/>
</dbReference>
<dbReference type="GO" id="GO:0045454">
    <property type="term" value="P:cell redox homeostasis"/>
    <property type="evidence" value="ECO:0007669"/>
    <property type="project" value="InterPro"/>
</dbReference>
<keyword evidence="7" id="KW-0067">ATP-binding</keyword>
<dbReference type="FunFam" id="3.40.50.300:FF:001001">
    <property type="entry name" value="Multidrug ABC transporter ATP-binding protein"/>
    <property type="match status" value="1"/>
</dbReference>
<keyword evidence="2" id="KW-0813">Transport</keyword>
<dbReference type="InterPro" id="IPR003593">
    <property type="entry name" value="AAA+_ATPase"/>
</dbReference>
<dbReference type="OrthoDB" id="6336411at2"/>
<evidence type="ECO:0000256" key="5">
    <source>
        <dbReference type="ARBA" id="ARBA00022692"/>
    </source>
</evidence>
<evidence type="ECO:0000256" key="2">
    <source>
        <dbReference type="ARBA" id="ARBA00022448"/>
    </source>
</evidence>
<dbReference type="PROSITE" id="PS00211">
    <property type="entry name" value="ABC_TRANSPORTER_1"/>
    <property type="match status" value="1"/>
</dbReference>
<dbReference type="GO" id="GO:0005524">
    <property type="term" value="F:ATP binding"/>
    <property type="evidence" value="ECO:0007669"/>
    <property type="project" value="UniProtKB-KW"/>
</dbReference>
<dbReference type="PANTHER" id="PTHR24221">
    <property type="entry name" value="ATP-BINDING CASSETTE SUB-FAMILY B"/>
    <property type="match status" value="1"/>
</dbReference>
<protein>
    <submittedName>
        <fullName evidence="13">Thiol reductant ABC exporter subunit CydC</fullName>
    </submittedName>
</protein>